<dbReference type="Pfam" id="PF09428">
    <property type="entry name" value="DUF2011"/>
    <property type="match status" value="1"/>
</dbReference>
<accession>M5G846</accession>
<dbReference type="HOGENOM" id="CLU_1415116_0_0_1"/>
<dbReference type="RefSeq" id="XP_040631833.1">
    <property type="nucleotide sequence ID" value="XM_040767986.1"/>
</dbReference>
<dbReference type="AlphaFoldDB" id="M5G846"/>
<evidence type="ECO:0000313" key="2">
    <source>
        <dbReference type="Proteomes" id="UP000030653"/>
    </source>
</evidence>
<dbReference type="InterPro" id="IPR018555">
    <property type="entry name" value="C630.06c-like"/>
</dbReference>
<dbReference type="OrthoDB" id="3360862at2759"/>
<evidence type="ECO:0000313" key="1">
    <source>
        <dbReference type="EMBL" id="EJU04939.1"/>
    </source>
</evidence>
<protein>
    <submittedName>
        <fullName evidence="1">Uncharacterized protein</fullName>
    </submittedName>
</protein>
<dbReference type="Proteomes" id="UP000030653">
    <property type="component" value="Unassembled WGS sequence"/>
</dbReference>
<keyword evidence="2" id="KW-1185">Reference proteome</keyword>
<dbReference type="GeneID" id="63683048"/>
<reference evidence="1 2" key="1">
    <citation type="journal article" date="2012" name="Science">
        <title>The Paleozoic origin of enzymatic lignin decomposition reconstructed from 31 fungal genomes.</title>
        <authorList>
            <person name="Floudas D."/>
            <person name="Binder M."/>
            <person name="Riley R."/>
            <person name="Barry K."/>
            <person name="Blanchette R.A."/>
            <person name="Henrissat B."/>
            <person name="Martinez A.T."/>
            <person name="Otillar R."/>
            <person name="Spatafora J.W."/>
            <person name="Yadav J.S."/>
            <person name="Aerts A."/>
            <person name="Benoit I."/>
            <person name="Boyd A."/>
            <person name="Carlson A."/>
            <person name="Copeland A."/>
            <person name="Coutinho P.M."/>
            <person name="de Vries R.P."/>
            <person name="Ferreira P."/>
            <person name="Findley K."/>
            <person name="Foster B."/>
            <person name="Gaskell J."/>
            <person name="Glotzer D."/>
            <person name="Gorecki P."/>
            <person name="Heitman J."/>
            <person name="Hesse C."/>
            <person name="Hori C."/>
            <person name="Igarashi K."/>
            <person name="Jurgens J.A."/>
            <person name="Kallen N."/>
            <person name="Kersten P."/>
            <person name="Kohler A."/>
            <person name="Kuees U."/>
            <person name="Kumar T.K.A."/>
            <person name="Kuo A."/>
            <person name="LaButti K."/>
            <person name="Larrondo L.F."/>
            <person name="Lindquist E."/>
            <person name="Ling A."/>
            <person name="Lombard V."/>
            <person name="Lucas S."/>
            <person name="Lundell T."/>
            <person name="Martin R."/>
            <person name="McLaughlin D.J."/>
            <person name="Morgenstern I."/>
            <person name="Morin E."/>
            <person name="Murat C."/>
            <person name="Nagy L.G."/>
            <person name="Nolan M."/>
            <person name="Ohm R.A."/>
            <person name="Patyshakuliyeva A."/>
            <person name="Rokas A."/>
            <person name="Ruiz-Duenas F.J."/>
            <person name="Sabat G."/>
            <person name="Salamov A."/>
            <person name="Samejima M."/>
            <person name="Schmutz J."/>
            <person name="Slot J.C."/>
            <person name="St John F."/>
            <person name="Stenlid J."/>
            <person name="Sun H."/>
            <person name="Sun S."/>
            <person name="Syed K."/>
            <person name="Tsang A."/>
            <person name="Wiebenga A."/>
            <person name="Young D."/>
            <person name="Pisabarro A."/>
            <person name="Eastwood D.C."/>
            <person name="Martin F."/>
            <person name="Cullen D."/>
            <person name="Grigoriev I.V."/>
            <person name="Hibbett D.S."/>
        </authorList>
    </citation>
    <scope>NUCLEOTIDE SEQUENCE [LARGE SCALE GENOMIC DNA]</scope>
    <source>
        <strain evidence="1 2">DJM-731 SS1</strain>
    </source>
</reference>
<gene>
    <name evidence="1" type="ORF">DACRYDRAFT_104832</name>
</gene>
<name>M5G846_DACPD</name>
<dbReference type="EMBL" id="JH795857">
    <property type="protein sequence ID" value="EJU04939.1"/>
    <property type="molecule type" value="Genomic_DNA"/>
</dbReference>
<organism evidence="1 2">
    <name type="scientific">Dacryopinax primogenitus (strain DJM 731)</name>
    <name type="common">Brown rot fungus</name>
    <dbReference type="NCBI Taxonomy" id="1858805"/>
    <lineage>
        <taxon>Eukaryota</taxon>
        <taxon>Fungi</taxon>
        <taxon>Dikarya</taxon>
        <taxon>Basidiomycota</taxon>
        <taxon>Agaricomycotina</taxon>
        <taxon>Dacrymycetes</taxon>
        <taxon>Dacrymycetales</taxon>
        <taxon>Dacrymycetaceae</taxon>
        <taxon>Dacryopinax</taxon>
    </lineage>
</organism>
<proteinExistence type="predicted"/>
<sequence length="192" mass="21332">MDYYITSSRKELFGNSEAAGSSLPADPTELAVFDDALKAQLDVPIVPDSEEKLKSTKKSKKRRHVADAVQVEPVFEFKLVSGSSQPQSISLQEPAALAGILNPHVYEDTTEEEDQRRQRVSGIAVDTSWLLKEASTNWASPKPHKQPVEVKVDVKGDTIPSLFVVERQRWPLKPNERSSVAAKANVQKIRVK</sequence>